<dbReference type="InterPro" id="IPR011727">
    <property type="entry name" value="CHP02117"/>
</dbReference>
<dbReference type="Proteomes" id="UP000284322">
    <property type="component" value="Unassembled WGS sequence"/>
</dbReference>
<keyword evidence="2" id="KW-1185">Reference proteome</keyword>
<gene>
    <name evidence="1" type="ORF">D6858_12420</name>
</gene>
<reference evidence="1 2" key="1">
    <citation type="submission" date="2018-09" db="EMBL/GenBank/DDBJ databases">
        <title>Altererythrobacter sp.Ery1 and Ery12, the genome sequencing of novel strains in genus Alterythrobacter.</title>
        <authorList>
            <person name="Cheng H."/>
            <person name="Wu Y.-H."/>
            <person name="Fang C."/>
            <person name="Xu X.-W."/>
        </authorList>
    </citation>
    <scope>NUCLEOTIDE SEQUENCE [LARGE SCALE GENOMIC DNA]</scope>
    <source>
        <strain evidence="1 2">Ery12</strain>
    </source>
</reference>
<sequence>MGLIGLIAAVICFAVAGWVGSSVPRNAGWRQTGRDIEILVETNGVHTALVLPLIAPDKDWRTIFPASDLRAPLRPYTHISISWGERAVFLDTPRWQNISPVTILRATTGSSSLLHVAHYVRPAPGNDVRPLRLTSAEYRQLVTAIEKSIAPTSPQRHYPGYDSYDVFYDAAGTYWIGRTCNQWTSDMLAAAGVKVGRWTPFSGGVIKWIAPAPAGISSRLIENTRERASPERLGQ</sequence>
<accession>A0A419QZN5</accession>
<evidence type="ECO:0000313" key="1">
    <source>
        <dbReference type="EMBL" id="RJX66418.1"/>
    </source>
</evidence>
<protein>
    <submittedName>
        <fullName evidence="1">DUF2459 domain-containing protein</fullName>
    </submittedName>
</protein>
<dbReference type="AlphaFoldDB" id="A0A419QZN5"/>
<evidence type="ECO:0000313" key="2">
    <source>
        <dbReference type="Proteomes" id="UP000284322"/>
    </source>
</evidence>
<organism evidence="1 2">
    <name type="scientific">Tsuneonella suprasediminis</name>
    <dbReference type="NCBI Taxonomy" id="2306996"/>
    <lineage>
        <taxon>Bacteria</taxon>
        <taxon>Pseudomonadati</taxon>
        <taxon>Pseudomonadota</taxon>
        <taxon>Alphaproteobacteria</taxon>
        <taxon>Sphingomonadales</taxon>
        <taxon>Erythrobacteraceae</taxon>
        <taxon>Tsuneonella</taxon>
    </lineage>
</organism>
<dbReference type="EMBL" id="RAHJ01000020">
    <property type="protein sequence ID" value="RJX66418.1"/>
    <property type="molecule type" value="Genomic_DNA"/>
</dbReference>
<dbReference type="OrthoDB" id="211174at2"/>
<proteinExistence type="predicted"/>
<dbReference type="Pfam" id="PF09601">
    <property type="entry name" value="DUF2459"/>
    <property type="match status" value="1"/>
</dbReference>
<name>A0A419QZN5_9SPHN</name>
<comment type="caution">
    <text evidence="1">The sequence shown here is derived from an EMBL/GenBank/DDBJ whole genome shotgun (WGS) entry which is preliminary data.</text>
</comment>